<dbReference type="SUPFAM" id="SSF69864">
    <property type="entry name" value="Argininosuccinate synthetase, C-terminal domain"/>
    <property type="match status" value="1"/>
</dbReference>
<dbReference type="InterPro" id="IPR024074">
    <property type="entry name" value="AS_cat/multimer_dom_body"/>
</dbReference>
<evidence type="ECO:0000256" key="1">
    <source>
        <dbReference type="ARBA" id="ARBA00004496"/>
    </source>
</evidence>
<dbReference type="PANTHER" id="PTHR11587:SF2">
    <property type="entry name" value="ARGININOSUCCINATE SYNTHASE"/>
    <property type="match status" value="1"/>
</dbReference>
<dbReference type="PROSITE" id="PS00565">
    <property type="entry name" value="ARGININOSUCCIN_SYN_2"/>
    <property type="match status" value="1"/>
</dbReference>
<dbReference type="InterPro" id="IPR048268">
    <property type="entry name" value="Arginosuc_syn_C"/>
</dbReference>
<keyword evidence="10" id="KW-0028">Amino-acid biosynthesis</keyword>
<dbReference type="GO" id="GO:0000050">
    <property type="term" value="P:urea cycle"/>
    <property type="evidence" value="ECO:0007669"/>
    <property type="project" value="TreeGrafter"/>
</dbReference>
<dbReference type="InterPro" id="IPR014729">
    <property type="entry name" value="Rossmann-like_a/b/a_fold"/>
</dbReference>
<evidence type="ECO:0000259" key="16">
    <source>
        <dbReference type="Pfam" id="PF00764"/>
    </source>
</evidence>
<dbReference type="GO" id="GO:0004055">
    <property type="term" value="F:argininosuccinate synthase activity"/>
    <property type="evidence" value="ECO:0007669"/>
    <property type="project" value="UniProtKB-EC"/>
</dbReference>
<keyword evidence="7" id="KW-0963">Cytoplasm</keyword>
<dbReference type="NCBIfam" id="TIGR00032">
    <property type="entry name" value="argG"/>
    <property type="match status" value="1"/>
</dbReference>
<dbReference type="GO" id="GO:0006526">
    <property type="term" value="P:L-arginine biosynthetic process"/>
    <property type="evidence" value="ECO:0007669"/>
    <property type="project" value="UniProtKB-UniPathway"/>
</dbReference>
<dbReference type="GO" id="GO:0000053">
    <property type="term" value="P:argininosuccinate metabolic process"/>
    <property type="evidence" value="ECO:0007669"/>
    <property type="project" value="TreeGrafter"/>
</dbReference>
<reference evidence="18 19" key="1">
    <citation type="submission" date="2017-11" db="EMBL/GenBank/DDBJ databases">
        <title>Evolution of Phototrophy in the Chloroflexi Phylum Driven by Horizontal Gene Transfer.</title>
        <authorList>
            <person name="Ward L.M."/>
            <person name="Hemp J."/>
            <person name="Shih P.M."/>
            <person name="Mcglynn S.E."/>
            <person name="Fischer W."/>
        </authorList>
    </citation>
    <scope>NUCLEOTIDE SEQUENCE [LARGE SCALE GENOMIC DNA]</scope>
    <source>
        <strain evidence="18">JP3_7</strain>
    </source>
</reference>
<gene>
    <name evidence="18" type="ORF">CUN48_04275</name>
</gene>
<evidence type="ECO:0000256" key="11">
    <source>
        <dbReference type="ARBA" id="ARBA00022741"/>
    </source>
</evidence>
<evidence type="ECO:0000259" key="17">
    <source>
        <dbReference type="Pfam" id="PF20979"/>
    </source>
</evidence>
<evidence type="ECO:0000256" key="8">
    <source>
        <dbReference type="ARBA" id="ARBA00022571"/>
    </source>
</evidence>
<evidence type="ECO:0000256" key="13">
    <source>
        <dbReference type="ARBA" id="ARBA00029916"/>
    </source>
</evidence>
<evidence type="ECO:0000256" key="12">
    <source>
        <dbReference type="ARBA" id="ARBA00022840"/>
    </source>
</evidence>
<comment type="subcellular location">
    <subcellularLocation>
        <location evidence="1">Cytoplasm</location>
    </subcellularLocation>
</comment>
<dbReference type="PANTHER" id="PTHR11587">
    <property type="entry name" value="ARGININOSUCCINATE SYNTHASE"/>
    <property type="match status" value="1"/>
</dbReference>
<feature type="compositionally biased region" description="Acidic residues" evidence="15">
    <location>
        <begin position="457"/>
        <end position="467"/>
    </location>
</feature>
<accession>A0A2M8QET3</accession>
<dbReference type="Pfam" id="PF20979">
    <property type="entry name" value="Arginosuc_syn_C"/>
    <property type="match status" value="1"/>
</dbReference>
<feature type="domain" description="Arginosuccinate synthase C-terminal" evidence="17">
    <location>
        <begin position="191"/>
        <end position="404"/>
    </location>
</feature>
<feature type="region of interest" description="Disordered" evidence="15">
    <location>
        <begin position="441"/>
        <end position="467"/>
    </location>
</feature>
<dbReference type="Gene3D" id="1.10.287.400">
    <property type="match status" value="1"/>
</dbReference>
<dbReference type="InterPro" id="IPR048267">
    <property type="entry name" value="Arginosuc_syn_N"/>
</dbReference>
<dbReference type="SUPFAM" id="SSF52402">
    <property type="entry name" value="Adenine nucleotide alpha hydrolases-like"/>
    <property type="match status" value="1"/>
</dbReference>
<dbReference type="GO" id="GO:0005524">
    <property type="term" value="F:ATP binding"/>
    <property type="evidence" value="ECO:0007669"/>
    <property type="project" value="UniProtKB-KW"/>
</dbReference>
<keyword evidence="12" id="KW-0067">ATP-binding</keyword>
<organism evidence="18 19">
    <name type="scientific">Candidatus Thermofonsia Clade 3 bacterium</name>
    <dbReference type="NCBI Taxonomy" id="2364212"/>
    <lineage>
        <taxon>Bacteria</taxon>
        <taxon>Bacillati</taxon>
        <taxon>Chloroflexota</taxon>
        <taxon>Candidatus Thermofontia</taxon>
        <taxon>Candidatus Thermofonsia Clade 3</taxon>
    </lineage>
</organism>
<evidence type="ECO:0000256" key="6">
    <source>
        <dbReference type="ARBA" id="ARBA00014810"/>
    </source>
</evidence>
<dbReference type="PROSITE" id="PS00564">
    <property type="entry name" value="ARGININOSUCCIN_SYN_1"/>
    <property type="match status" value="1"/>
</dbReference>
<dbReference type="InterPro" id="IPR023434">
    <property type="entry name" value="Arginosuc_synth_type_1_subfam"/>
</dbReference>
<evidence type="ECO:0000256" key="5">
    <source>
        <dbReference type="ARBA" id="ARBA00012286"/>
    </source>
</evidence>
<dbReference type="CDD" id="cd01999">
    <property type="entry name" value="ASS"/>
    <property type="match status" value="1"/>
</dbReference>
<comment type="similarity">
    <text evidence="3">Belongs to the argininosuccinate synthase family. Type 2 subfamily.</text>
</comment>
<sequence length="467" mass="52172">MSRILQSLPKGEKIGIAFSGGLDTSAAVTWMREKGGIPYAYTANLGQPDEPNYEEIPERALKHGAEKAVLVDCRRQLVQEGLVALQCGAFHISTAGKTYFNTTPLGRAVTGTMLVNAMKEDGVNIWGDGSTYKGNDIERFYRYGLLVNPNLRIYKPWLDPEFVAELGGRKEMSEWLERRGFKYRMSAEKAYSTDANIWGCTHEAKHLEFLDASAYIVNPMMGVRFWDPAVKIEPEVVKVTFYEGMPVEINGREYRDPVALVMEANKIGGRHGLGMSDQIENRIIEAKSRGVYEAPGMALLFIVYERLVTAIHNEDTIENYRTLGRRLGRKLYEGRWFDPQAMMLRESLQRWVGKAVTGTVTLELRRGDDYTILNTTGPHLTYHPERLSMESGQAEFGPLDRIGQLTMRNLDIADSREKLGVYARAGVLNLDGGAELGLLEATARSASPGPQPKPPGDDGEWITDLEG</sequence>
<evidence type="ECO:0000256" key="7">
    <source>
        <dbReference type="ARBA" id="ARBA00022490"/>
    </source>
</evidence>
<proteinExistence type="inferred from homology"/>
<dbReference type="AlphaFoldDB" id="A0A2M8QET3"/>
<dbReference type="InterPro" id="IPR018223">
    <property type="entry name" value="Arginosuc_synth_CS"/>
</dbReference>
<protein>
    <recommendedName>
        <fullName evidence="6">Argininosuccinate synthase</fullName>
        <ecNumber evidence="5">6.3.4.5</ecNumber>
    </recommendedName>
    <alternativeName>
        <fullName evidence="13">Citrulline--aspartate ligase</fullName>
    </alternativeName>
</protein>
<evidence type="ECO:0000256" key="2">
    <source>
        <dbReference type="ARBA" id="ARBA00004967"/>
    </source>
</evidence>
<dbReference type="Gene3D" id="3.90.1260.10">
    <property type="entry name" value="Argininosuccinate synthetase, chain A, domain 2"/>
    <property type="match status" value="1"/>
</dbReference>
<evidence type="ECO:0000256" key="3">
    <source>
        <dbReference type="ARBA" id="ARBA00009088"/>
    </source>
</evidence>
<dbReference type="NCBIfam" id="NF003779">
    <property type="entry name" value="PRK05370.1"/>
    <property type="match status" value="1"/>
</dbReference>
<evidence type="ECO:0000313" key="19">
    <source>
        <dbReference type="Proteomes" id="UP000230790"/>
    </source>
</evidence>
<comment type="pathway">
    <text evidence="2">Amino-acid biosynthesis; L-arginine biosynthesis; L-arginine from L-ornithine and carbamoyl phosphate: step 2/3.</text>
</comment>
<dbReference type="GO" id="GO:0005737">
    <property type="term" value="C:cytoplasm"/>
    <property type="evidence" value="ECO:0007669"/>
    <property type="project" value="UniProtKB-SubCell"/>
</dbReference>
<dbReference type="EMBL" id="PGTN01000018">
    <property type="protein sequence ID" value="PJF48316.1"/>
    <property type="molecule type" value="Genomic_DNA"/>
</dbReference>
<evidence type="ECO:0000256" key="4">
    <source>
        <dbReference type="ARBA" id="ARBA00011881"/>
    </source>
</evidence>
<evidence type="ECO:0000256" key="10">
    <source>
        <dbReference type="ARBA" id="ARBA00022605"/>
    </source>
</evidence>
<name>A0A2M8QET3_9CHLR</name>
<dbReference type="Gene3D" id="3.40.50.620">
    <property type="entry name" value="HUPs"/>
    <property type="match status" value="1"/>
</dbReference>
<comment type="catalytic activity">
    <reaction evidence="14">
        <text>L-citrulline + L-aspartate + ATP = 2-(N(omega)-L-arginino)succinate + AMP + diphosphate + H(+)</text>
        <dbReference type="Rhea" id="RHEA:10932"/>
        <dbReference type="ChEBI" id="CHEBI:15378"/>
        <dbReference type="ChEBI" id="CHEBI:29991"/>
        <dbReference type="ChEBI" id="CHEBI:30616"/>
        <dbReference type="ChEBI" id="CHEBI:33019"/>
        <dbReference type="ChEBI" id="CHEBI:57472"/>
        <dbReference type="ChEBI" id="CHEBI:57743"/>
        <dbReference type="ChEBI" id="CHEBI:456215"/>
        <dbReference type="EC" id="6.3.4.5"/>
    </reaction>
</comment>
<evidence type="ECO:0000256" key="14">
    <source>
        <dbReference type="ARBA" id="ARBA00049077"/>
    </source>
</evidence>
<keyword evidence="8" id="KW-0055">Arginine biosynthesis</keyword>
<dbReference type="Pfam" id="PF00764">
    <property type="entry name" value="Arginosuc_synth"/>
    <property type="match status" value="1"/>
</dbReference>
<feature type="domain" description="Arginosuccinate synthase-like N-terminal" evidence="16">
    <location>
        <begin position="14"/>
        <end position="160"/>
    </location>
</feature>
<dbReference type="GO" id="GO:0042803">
    <property type="term" value="F:protein homodimerization activity"/>
    <property type="evidence" value="ECO:0007669"/>
    <property type="project" value="InterPro"/>
</dbReference>
<keyword evidence="9" id="KW-0436">Ligase</keyword>
<dbReference type="Proteomes" id="UP000230790">
    <property type="component" value="Unassembled WGS sequence"/>
</dbReference>
<evidence type="ECO:0000256" key="9">
    <source>
        <dbReference type="ARBA" id="ARBA00022598"/>
    </source>
</evidence>
<dbReference type="EC" id="6.3.4.5" evidence="5"/>
<comment type="caution">
    <text evidence="18">The sequence shown here is derived from an EMBL/GenBank/DDBJ whole genome shotgun (WGS) entry which is preliminary data.</text>
</comment>
<dbReference type="InterPro" id="IPR001518">
    <property type="entry name" value="Arginosuc_synth"/>
</dbReference>
<dbReference type="UniPathway" id="UPA00068">
    <property type="reaction ID" value="UER00113"/>
</dbReference>
<dbReference type="InterPro" id="IPR024073">
    <property type="entry name" value="AS_multimer_C_tail"/>
</dbReference>
<keyword evidence="11" id="KW-0547">Nucleotide-binding</keyword>
<evidence type="ECO:0000256" key="15">
    <source>
        <dbReference type="SAM" id="MobiDB-lite"/>
    </source>
</evidence>
<comment type="subunit">
    <text evidence="4">Homotetramer.</text>
</comment>
<evidence type="ECO:0000313" key="18">
    <source>
        <dbReference type="EMBL" id="PJF48316.1"/>
    </source>
</evidence>